<dbReference type="Gene3D" id="1.20.1070.10">
    <property type="entry name" value="Rhodopsin 7-helix transmembrane proteins"/>
    <property type="match status" value="1"/>
</dbReference>
<dbReference type="SUPFAM" id="SSF81321">
    <property type="entry name" value="Family A G protein-coupled receptor-like"/>
    <property type="match status" value="1"/>
</dbReference>
<keyword evidence="2" id="KW-1185">Reference proteome</keyword>
<evidence type="ECO:0000313" key="1">
    <source>
        <dbReference type="EMBL" id="KAJ8355515.1"/>
    </source>
</evidence>
<accession>A0A9Q1FBZ0</accession>
<sequence length="106" mass="11220">MLVACEEMSRGAVLLVVGNGAVLAVTSRWRPASRLKPPELLSVNLGGSLTWGYPLSVTSSWTHRWVGGNPSCLYYGLMGFLFRVASIATLTATSPPPPPPAPPINS</sequence>
<proteinExistence type="predicted"/>
<dbReference type="EMBL" id="JAINUF010000006">
    <property type="protein sequence ID" value="KAJ8355515.1"/>
    <property type="molecule type" value="Genomic_DNA"/>
</dbReference>
<organism evidence="1 2">
    <name type="scientific">Synaphobranchus kaupii</name>
    <name type="common">Kaup's arrowtooth eel</name>
    <dbReference type="NCBI Taxonomy" id="118154"/>
    <lineage>
        <taxon>Eukaryota</taxon>
        <taxon>Metazoa</taxon>
        <taxon>Chordata</taxon>
        <taxon>Craniata</taxon>
        <taxon>Vertebrata</taxon>
        <taxon>Euteleostomi</taxon>
        <taxon>Actinopterygii</taxon>
        <taxon>Neopterygii</taxon>
        <taxon>Teleostei</taxon>
        <taxon>Anguilliformes</taxon>
        <taxon>Synaphobranchidae</taxon>
        <taxon>Synaphobranchus</taxon>
    </lineage>
</organism>
<dbReference type="OrthoDB" id="5564849at2759"/>
<reference evidence="1" key="1">
    <citation type="journal article" date="2023" name="Science">
        <title>Genome structures resolve the early diversification of teleost fishes.</title>
        <authorList>
            <person name="Parey E."/>
            <person name="Louis A."/>
            <person name="Montfort J."/>
            <person name="Bouchez O."/>
            <person name="Roques C."/>
            <person name="Iampietro C."/>
            <person name="Lluch J."/>
            <person name="Castinel A."/>
            <person name="Donnadieu C."/>
            <person name="Desvignes T."/>
            <person name="Floi Bucao C."/>
            <person name="Jouanno E."/>
            <person name="Wen M."/>
            <person name="Mejri S."/>
            <person name="Dirks R."/>
            <person name="Jansen H."/>
            <person name="Henkel C."/>
            <person name="Chen W.J."/>
            <person name="Zahm M."/>
            <person name="Cabau C."/>
            <person name="Klopp C."/>
            <person name="Thompson A.W."/>
            <person name="Robinson-Rechavi M."/>
            <person name="Braasch I."/>
            <person name="Lecointre G."/>
            <person name="Bobe J."/>
            <person name="Postlethwait J.H."/>
            <person name="Berthelot C."/>
            <person name="Roest Crollius H."/>
            <person name="Guiguen Y."/>
        </authorList>
    </citation>
    <scope>NUCLEOTIDE SEQUENCE</scope>
    <source>
        <strain evidence="1">WJC10195</strain>
    </source>
</reference>
<dbReference type="AlphaFoldDB" id="A0A9Q1FBZ0"/>
<dbReference type="Proteomes" id="UP001152622">
    <property type="component" value="Chromosome 6"/>
</dbReference>
<gene>
    <name evidence="1" type="ORF">SKAU_G00183090</name>
</gene>
<evidence type="ECO:0000313" key="2">
    <source>
        <dbReference type="Proteomes" id="UP001152622"/>
    </source>
</evidence>
<protein>
    <submittedName>
        <fullName evidence="1">Uncharacterized protein</fullName>
    </submittedName>
</protein>
<comment type="caution">
    <text evidence="1">The sequence shown here is derived from an EMBL/GenBank/DDBJ whole genome shotgun (WGS) entry which is preliminary data.</text>
</comment>
<name>A0A9Q1FBZ0_SYNKA</name>